<feature type="transmembrane region" description="Helical" evidence="9">
    <location>
        <begin position="68"/>
        <end position="89"/>
    </location>
</feature>
<feature type="transmembrane region" description="Helical" evidence="9">
    <location>
        <begin position="193"/>
        <end position="211"/>
    </location>
</feature>
<evidence type="ECO:0000256" key="2">
    <source>
        <dbReference type="ARBA" id="ARBA00022448"/>
    </source>
</evidence>
<evidence type="ECO:0000256" key="6">
    <source>
        <dbReference type="ARBA" id="ARBA00022989"/>
    </source>
</evidence>
<dbReference type="Proteomes" id="UP000000321">
    <property type="component" value="Unassembled WGS sequence"/>
</dbReference>
<feature type="transmembrane region" description="Helical" evidence="9">
    <location>
        <begin position="339"/>
        <end position="359"/>
    </location>
</feature>
<dbReference type="PANTHER" id="PTHR30574:SF1">
    <property type="entry name" value="SULPHUR TRANSPORT DOMAIN-CONTAINING PROTEIN"/>
    <property type="match status" value="1"/>
</dbReference>
<dbReference type="HOGENOM" id="CLU_050656_2_0_5"/>
<comment type="similarity">
    <text evidence="8">Belongs to the TsuA/YedE (TC 9.B.102) family.</text>
</comment>
<dbReference type="PANTHER" id="PTHR30574">
    <property type="entry name" value="INNER MEMBRANE PROTEIN YEDE"/>
    <property type="match status" value="1"/>
</dbReference>
<dbReference type="TCDB" id="9.B.102.3.4">
    <property type="family name" value="the yede/yeee (yede/yeee) family"/>
</dbReference>
<dbReference type="InterPro" id="IPR007272">
    <property type="entry name" value="Sulf_transp_TsuA/YedE"/>
</dbReference>
<dbReference type="EMBL" id="AAPJ01000001">
    <property type="protein sequence ID" value="EAS51171.1"/>
    <property type="molecule type" value="Genomic_DNA"/>
</dbReference>
<evidence type="ECO:0000313" key="10">
    <source>
        <dbReference type="EMBL" id="EAS51171.1"/>
    </source>
</evidence>
<feature type="transmembrane region" description="Helical" evidence="9">
    <location>
        <begin position="310"/>
        <end position="333"/>
    </location>
</feature>
<proteinExistence type="inferred from homology"/>
<dbReference type="AlphaFoldDB" id="Q1YN60"/>
<evidence type="ECO:0000256" key="8">
    <source>
        <dbReference type="ARBA" id="ARBA00035655"/>
    </source>
</evidence>
<sequence length="383" mass="38926">MNSAYVSDIATAPGHMAMDFVPLIDLVGENATALIGGAVVGGLFGIFAQRSAFCTRSAVLDLTRRRGLSALAVWAGGFAVAVLGIQLLLNYGYVDVRETRFFSTAQSLSGAIIGGLVFGLGMVLSRGCVSRMIVLAASGNLRALYTSVIVAIVGLATYSGVLVPLRDAAGGLWSTAAIGGNDLLVHAGLGQEGGIAIGAILAVSALALALVSKVSVWRFIGGIGVGASVVAGWYFTYTLSLQVFEPIQAESLSYIRPLATTGALATDPDSFFGLDQGVLIGTLIGAFLAAILFGNFRIATFTEPGTPSVLRYTIGAVLMGFGGILAVGCTIGAGFTGGAVLAVSSLVGLAAMVVGAALADRFIDRERAPAADTLHDASLSPAE</sequence>
<protein>
    <submittedName>
        <fullName evidence="10">Conserved hypothetical membrane protein</fullName>
    </submittedName>
</protein>
<organism evidence="10 11">
    <name type="scientific">Aurantimonas manganoxydans (strain ATCC BAA-1229 / DSM 21871 / SI85-9A1)</name>
    <dbReference type="NCBI Taxonomy" id="287752"/>
    <lineage>
        <taxon>Bacteria</taxon>
        <taxon>Pseudomonadati</taxon>
        <taxon>Pseudomonadota</taxon>
        <taxon>Alphaproteobacteria</taxon>
        <taxon>Hyphomicrobiales</taxon>
        <taxon>Aurantimonadaceae</taxon>
        <taxon>Aurantimonas</taxon>
    </lineage>
</organism>
<feature type="transmembrane region" description="Helical" evidence="9">
    <location>
        <begin position="101"/>
        <end position="124"/>
    </location>
</feature>
<reference evidence="10 11" key="1">
    <citation type="journal article" date="2008" name="Appl. Environ. Microbiol.">
        <title>Genomic insights into Mn(II) oxidation by the marine alphaproteobacterium Aurantimonas sp. strain SI85-9A1.</title>
        <authorList>
            <person name="Dick G.J."/>
            <person name="Podell S."/>
            <person name="Johnson H.A."/>
            <person name="Rivera-Espinoza Y."/>
            <person name="Bernier-Latmani R."/>
            <person name="McCarthy J.K."/>
            <person name="Torpey J.W."/>
            <person name="Clement B.G."/>
            <person name="Gaasterland T."/>
            <person name="Tebo B.M."/>
        </authorList>
    </citation>
    <scope>NUCLEOTIDE SEQUENCE [LARGE SCALE GENOMIC DNA]</scope>
    <source>
        <strain evidence="10 11">SI85-9A1</strain>
    </source>
</reference>
<keyword evidence="2" id="KW-0813">Transport</keyword>
<keyword evidence="11" id="KW-1185">Reference proteome</keyword>
<dbReference type="BioCyc" id="AURANTIMONAS:SI859A1_01984-MONOMER"/>
<feature type="transmembrane region" description="Helical" evidence="9">
    <location>
        <begin position="31"/>
        <end position="48"/>
    </location>
</feature>
<evidence type="ECO:0000256" key="5">
    <source>
        <dbReference type="ARBA" id="ARBA00022692"/>
    </source>
</evidence>
<evidence type="ECO:0000256" key="4">
    <source>
        <dbReference type="ARBA" id="ARBA00022519"/>
    </source>
</evidence>
<evidence type="ECO:0000256" key="3">
    <source>
        <dbReference type="ARBA" id="ARBA00022475"/>
    </source>
</evidence>
<feature type="transmembrane region" description="Helical" evidence="9">
    <location>
        <begin position="144"/>
        <end position="165"/>
    </location>
</feature>
<accession>Q1YN60</accession>
<dbReference type="Pfam" id="PF04143">
    <property type="entry name" value="Sulf_transp"/>
    <property type="match status" value="1"/>
</dbReference>
<keyword evidence="3" id="KW-1003">Cell membrane</keyword>
<feature type="transmembrane region" description="Helical" evidence="9">
    <location>
        <begin position="278"/>
        <end position="298"/>
    </location>
</feature>
<feature type="transmembrane region" description="Helical" evidence="9">
    <location>
        <begin position="216"/>
        <end position="235"/>
    </location>
</feature>
<keyword evidence="5 9" id="KW-0812">Transmembrane</keyword>
<evidence type="ECO:0000256" key="1">
    <source>
        <dbReference type="ARBA" id="ARBA00004429"/>
    </source>
</evidence>
<evidence type="ECO:0000313" key="11">
    <source>
        <dbReference type="Proteomes" id="UP000000321"/>
    </source>
</evidence>
<keyword evidence="6 9" id="KW-1133">Transmembrane helix</keyword>
<dbReference type="GO" id="GO:0005886">
    <property type="term" value="C:plasma membrane"/>
    <property type="evidence" value="ECO:0007669"/>
    <property type="project" value="UniProtKB-SubCell"/>
</dbReference>
<name>Q1YN60_AURMS</name>
<keyword evidence="4" id="KW-0997">Cell inner membrane</keyword>
<comment type="subcellular location">
    <subcellularLocation>
        <location evidence="1">Cell inner membrane</location>
        <topology evidence="1">Multi-pass membrane protein</topology>
    </subcellularLocation>
</comment>
<comment type="caution">
    <text evidence="10">The sequence shown here is derived from an EMBL/GenBank/DDBJ whole genome shotgun (WGS) entry which is preliminary data.</text>
</comment>
<evidence type="ECO:0000256" key="9">
    <source>
        <dbReference type="SAM" id="Phobius"/>
    </source>
</evidence>
<evidence type="ECO:0000256" key="7">
    <source>
        <dbReference type="ARBA" id="ARBA00023136"/>
    </source>
</evidence>
<gene>
    <name evidence="10" type="ORF">SI859A1_01984</name>
</gene>
<keyword evidence="7 9" id="KW-0472">Membrane</keyword>